<proteinExistence type="predicted"/>
<dbReference type="Proteomes" id="UP000018949">
    <property type="component" value="Unassembled WGS sequence"/>
</dbReference>
<evidence type="ECO:0000313" key="1">
    <source>
        <dbReference type="EMBL" id="GAE47926.1"/>
    </source>
</evidence>
<protein>
    <submittedName>
        <fullName evidence="1">Uncharacterized protein</fullName>
    </submittedName>
</protein>
<gene>
    <name evidence="1" type="ORF">JCM21738_4969</name>
</gene>
<sequence length="92" mass="9942">MAMAADEVSKSLFMGTHPKNGEIGGVLVFYNPATKNKLIRRNIVPEQSVVSLASSGGYTYGGTTIFSNGKNESRKTAVFFRLRSNSPNGKIE</sequence>
<dbReference type="RefSeq" id="WP_148296148.1">
    <property type="nucleotide sequence ID" value="NZ_BAUW01000108.1"/>
</dbReference>
<organism evidence="1 2">
    <name type="scientific">Mesobacillus boroniphilus JCM 21738</name>
    <dbReference type="NCBI Taxonomy" id="1294265"/>
    <lineage>
        <taxon>Bacteria</taxon>
        <taxon>Bacillati</taxon>
        <taxon>Bacillota</taxon>
        <taxon>Bacilli</taxon>
        <taxon>Bacillales</taxon>
        <taxon>Bacillaceae</taxon>
        <taxon>Mesobacillus</taxon>
    </lineage>
</organism>
<evidence type="ECO:0000313" key="2">
    <source>
        <dbReference type="Proteomes" id="UP000018949"/>
    </source>
</evidence>
<keyword evidence="2" id="KW-1185">Reference proteome</keyword>
<dbReference type="EMBL" id="BAUW01000108">
    <property type="protein sequence ID" value="GAE47926.1"/>
    <property type="molecule type" value="Genomic_DNA"/>
</dbReference>
<reference evidence="1 2" key="1">
    <citation type="submission" date="2013-12" db="EMBL/GenBank/DDBJ databases">
        <title>NBRP : Genome information of microbial organism related human and environment.</title>
        <authorList>
            <person name="Hattori M."/>
            <person name="Oshima K."/>
            <person name="Inaba H."/>
            <person name="Suda W."/>
            <person name="Sakamoto M."/>
            <person name="Iino T."/>
            <person name="Kitahara M."/>
            <person name="Oshida Y."/>
            <person name="Iida T."/>
            <person name="Kudo T."/>
            <person name="Itoh T."/>
            <person name="Ahmed I."/>
            <person name="Ohkuma M."/>
        </authorList>
    </citation>
    <scope>NUCLEOTIDE SEQUENCE [LARGE SCALE GENOMIC DNA]</scope>
    <source>
        <strain evidence="1 2">JCM 21738</strain>
    </source>
</reference>
<accession>W4RUG4</accession>
<name>W4RUG4_9BACI</name>
<comment type="caution">
    <text evidence="1">The sequence shown here is derived from an EMBL/GenBank/DDBJ whole genome shotgun (WGS) entry which is preliminary data.</text>
</comment>
<dbReference type="AlphaFoldDB" id="W4RUG4"/>